<dbReference type="GO" id="GO:0003824">
    <property type="term" value="F:catalytic activity"/>
    <property type="evidence" value="ECO:0007669"/>
    <property type="project" value="InterPro"/>
</dbReference>
<dbReference type="AlphaFoldDB" id="A0A0D6EPD2"/>
<keyword evidence="3" id="KW-1185">Reference proteome</keyword>
<dbReference type="GO" id="GO:0009117">
    <property type="term" value="P:nucleotide metabolic process"/>
    <property type="evidence" value="ECO:0007669"/>
    <property type="project" value="TreeGrafter"/>
</dbReference>
<gene>
    <name evidence="2" type="primary">SPOSA6832_03693</name>
</gene>
<dbReference type="PANTHER" id="PTHR46648:SF1">
    <property type="entry name" value="ADENOSINE 5'-MONOPHOSPHORAMIDASE HNT1"/>
    <property type="match status" value="1"/>
</dbReference>
<dbReference type="EMBL" id="CENE01000019">
    <property type="protein sequence ID" value="CEQ41932.1"/>
    <property type="molecule type" value="Genomic_DNA"/>
</dbReference>
<proteinExistence type="predicted"/>
<protein>
    <submittedName>
        <fullName evidence="2">SPOSA6832_03693-mRNA-1:cds</fullName>
    </submittedName>
</protein>
<sequence>MTSHFIDLMARRATASDCARSSGSAPVPAGNLSSGSIEAAELSGAVEIDCTFCEIVGGVQAAYTTFCPFDRAISCSCQRSTTNETHLPSDVSASIGRVMPKIARAMCRAVEQPDFNVVSNQGYGQVVPHVHYHLVPAPSHHVSASAPLKGRKIYGRHELEDEEGEEIAGKIREELKKEGSPKL</sequence>
<dbReference type="OrthoDB" id="672793at2759"/>
<feature type="domain" description="HIT" evidence="1">
    <location>
        <begin position="80"/>
        <end position="137"/>
    </location>
</feature>
<dbReference type="Proteomes" id="UP000243876">
    <property type="component" value="Unassembled WGS sequence"/>
</dbReference>
<feature type="non-terminal residue" evidence="2">
    <location>
        <position position="1"/>
    </location>
</feature>
<accession>A0A0D6EPD2</accession>
<evidence type="ECO:0000259" key="1">
    <source>
        <dbReference type="Pfam" id="PF01230"/>
    </source>
</evidence>
<dbReference type="InterPro" id="IPR011146">
    <property type="entry name" value="HIT-like"/>
</dbReference>
<dbReference type="InterPro" id="IPR036265">
    <property type="entry name" value="HIT-like_sf"/>
</dbReference>
<dbReference type="InterPro" id="IPR001310">
    <property type="entry name" value="Histidine_triad_HIT"/>
</dbReference>
<dbReference type="SUPFAM" id="SSF54197">
    <property type="entry name" value="HIT-like"/>
    <property type="match status" value="1"/>
</dbReference>
<reference evidence="3" key="1">
    <citation type="submission" date="2015-02" db="EMBL/GenBank/DDBJ databases">
        <authorList>
            <person name="Gon?alves P."/>
        </authorList>
    </citation>
    <scope>NUCLEOTIDE SEQUENCE [LARGE SCALE GENOMIC DNA]</scope>
</reference>
<dbReference type="PANTHER" id="PTHR46648">
    <property type="entry name" value="HIT FAMILY PROTEIN 1"/>
    <property type="match status" value="1"/>
</dbReference>
<evidence type="ECO:0000313" key="2">
    <source>
        <dbReference type="EMBL" id="CEQ41932.1"/>
    </source>
</evidence>
<name>A0A0D6EPD2_SPOSA</name>
<evidence type="ECO:0000313" key="3">
    <source>
        <dbReference type="Proteomes" id="UP000243876"/>
    </source>
</evidence>
<dbReference type="Gene3D" id="3.30.428.10">
    <property type="entry name" value="HIT-like"/>
    <property type="match status" value="1"/>
</dbReference>
<dbReference type="Pfam" id="PF01230">
    <property type="entry name" value="HIT"/>
    <property type="match status" value="1"/>
</dbReference>
<organism evidence="2 3">
    <name type="scientific">Sporidiobolus salmonicolor</name>
    <name type="common">Yeast-like fungus</name>
    <name type="synonym">Sporobolomyces salmonicolor</name>
    <dbReference type="NCBI Taxonomy" id="5005"/>
    <lineage>
        <taxon>Eukaryota</taxon>
        <taxon>Fungi</taxon>
        <taxon>Dikarya</taxon>
        <taxon>Basidiomycota</taxon>
        <taxon>Pucciniomycotina</taxon>
        <taxon>Microbotryomycetes</taxon>
        <taxon>Sporidiobolales</taxon>
        <taxon>Sporidiobolaceae</taxon>
        <taxon>Sporobolomyces</taxon>
    </lineage>
</organism>